<dbReference type="Pfam" id="PF01408">
    <property type="entry name" value="GFO_IDH_MocA"/>
    <property type="match status" value="1"/>
</dbReference>
<dbReference type="Pfam" id="PF19051">
    <property type="entry name" value="GFO_IDH_MocA_C2"/>
    <property type="match status" value="1"/>
</dbReference>
<evidence type="ECO:0000313" key="4">
    <source>
        <dbReference type="Proteomes" id="UP001598138"/>
    </source>
</evidence>
<dbReference type="InterPro" id="IPR050463">
    <property type="entry name" value="Gfo/Idh/MocA_oxidrdct_glycsds"/>
</dbReference>
<evidence type="ECO:0000259" key="2">
    <source>
        <dbReference type="Pfam" id="PF19051"/>
    </source>
</evidence>
<sequence length="438" mass="48634">MKTSTSIKRRDFLTKSSLAIGSFFIVPRHVLGGTRPDGSAYIAPSDLINLGFIGTGKQARGLSNSFLNTGEVRIAAISEVYQAKANQFLDRVKDIYSKSSTLGSYSEIPQYQDFTELLALKNIDGVVIASPDHWHAAMAVRAAAAGKDIYCEKPLSLTVKEGRAMVDATRKYNRVFQTGSMQRSWPEFRQTAELIRNGYIGEVKSIKVNVGPPPIAYDLTAEALPTGLDFDKWLGPNDAVPFNAELAPPISKDVFPNWRKYKEFGGGGMTDWGAHMFDIVQWALDMDGSGPVQVDAPKTNGNEFLTYTYANGIKMTHQPWEWNNAIEFVGTEGTLRVQRKKLETSNAALKDRVIGPNEKHVYESTNHYKDFLAAMRNRTRPICDVEIGHRTASVCNIGNIAYAVNKSLTWNPKSEKFNDADANVLLGRKLNKTWGIKL</sequence>
<comment type="caution">
    <text evidence="3">The sequence shown here is derived from an EMBL/GenBank/DDBJ whole genome shotgun (WGS) entry which is preliminary data.</text>
</comment>
<organism evidence="3 4">
    <name type="scientific">Aquirufa avitistagni</name>
    <dbReference type="NCBI Taxonomy" id="3104728"/>
    <lineage>
        <taxon>Bacteria</taxon>
        <taxon>Pseudomonadati</taxon>
        <taxon>Bacteroidota</taxon>
        <taxon>Cytophagia</taxon>
        <taxon>Cytophagales</taxon>
        <taxon>Flectobacillaceae</taxon>
        <taxon>Aquirufa</taxon>
    </lineage>
</organism>
<dbReference type="SUPFAM" id="SSF55347">
    <property type="entry name" value="Glyceraldehyde-3-phosphate dehydrogenase-like, C-terminal domain"/>
    <property type="match status" value="1"/>
</dbReference>
<dbReference type="InterPro" id="IPR043906">
    <property type="entry name" value="Gfo/Idh/MocA_OxRdtase_bact_C"/>
</dbReference>
<dbReference type="Gene3D" id="3.30.360.10">
    <property type="entry name" value="Dihydrodipicolinate Reductase, domain 2"/>
    <property type="match status" value="1"/>
</dbReference>
<reference evidence="3 4" key="1">
    <citation type="submission" date="2024-03" db="EMBL/GenBank/DDBJ databases">
        <title>Aquirufa genome sequencing.</title>
        <authorList>
            <person name="Pitt A."/>
            <person name="Hahn M.W."/>
        </authorList>
    </citation>
    <scope>NUCLEOTIDE SEQUENCE [LARGE SCALE GENOMIC DNA]</scope>
    <source>
        <strain evidence="3 4">OSTEICH-129V</strain>
    </source>
</reference>
<proteinExistence type="predicted"/>
<name>A0ABW6DC36_9BACT</name>
<evidence type="ECO:0000313" key="3">
    <source>
        <dbReference type="EMBL" id="MFD3394475.1"/>
    </source>
</evidence>
<evidence type="ECO:0000259" key="1">
    <source>
        <dbReference type="Pfam" id="PF01408"/>
    </source>
</evidence>
<dbReference type="SUPFAM" id="SSF51735">
    <property type="entry name" value="NAD(P)-binding Rossmann-fold domains"/>
    <property type="match status" value="1"/>
</dbReference>
<feature type="domain" description="Gfo/Idh/MocA-like oxidoreductase N-terminal" evidence="1">
    <location>
        <begin position="48"/>
        <end position="179"/>
    </location>
</feature>
<accession>A0ABW6DC36</accession>
<dbReference type="EMBL" id="JBBKXZ010000002">
    <property type="protein sequence ID" value="MFD3394475.1"/>
    <property type="molecule type" value="Genomic_DNA"/>
</dbReference>
<dbReference type="InterPro" id="IPR036291">
    <property type="entry name" value="NAD(P)-bd_dom_sf"/>
</dbReference>
<dbReference type="RefSeq" id="WP_377983357.1">
    <property type="nucleotide sequence ID" value="NZ_JBBKXZ010000002.1"/>
</dbReference>
<keyword evidence="4" id="KW-1185">Reference proteome</keyword>
<dbReference type="Gene3D" id="3.40.50.720">
    <property type="entry name" value="NAD(P)-binding Rossmann-like Domain"/>
    <property type="match status" value="1"/>
</dbReference>
<dbReference type="InterPro" id="IPR000683">
    <property type="entry name" value="Gfo/Idh/MocA-like_OxRdtase_N"/>
</dbReference>
<dbReference type="PANTHER" id="PTHR43818:SF5">
    <property type="entry name" value="OXIDOREDUCTASE FAMILY PROTEIN"/>
    <property type="match status" value="1"/>
</dbReference>
<feature type="domain" description="Gfo/Idh/MocA-like oxidoreductase bacterial type C-terminal" evidence="2">
    <location>
        <begin position="218"/>
        <end position="434"/>
    </location>
</feature>
<dbReference type="PANTHER" id="PTHR43818">
    <property type="entry name" value="BCDNA.GH03377"/>
    <property type="match status" value="1"/>
</dbReference>
<protein>
    <submittedName>
        <fullName evidence="3">Gfo/Idh/MocA family oxidoreductase</fullName>
    </submittedName>
</protein>
<dbReference type="Proteomes" id="UP001598138">
    <property type="component" value="Unassembled WGS sequence"/>
</dbReference>
<gene>
    <name evidence="3" type="ORF">U0R10_07580</name>
</gene>